<dbReference type="AlphaFoldDB" id="A0A1R4H295"/>
<protein>
    <recommendedName>
        <fullName evidence="3">CopG family transcriptional regulator</fullName>
    </recommendedName>
</protein>
<dbReference type="RefSeq" id="WP_087146059.1">
    <property type="nucleotide sequence ID" value="NZ_FUKJ01000068.1"/>
</dbReference>
<proteinExistence type="predicted"/>
<gene>
    <name evidence="1" type="ORF">CRENPOLYSF2_160029</name>
</gene>
<name>A0A1R4H295_9GAMM</name>
<accession>A0A1R4H295</accession>
<organism evidence="1 2">
    <name type="scientific">Crenothrix polyspora</name>
    <dbReference type="NCBI Taxonomy" id="360316"/>
    <lineage>
        <taxon>Bacteria</taxon>
        <taxon>Pseudomonadati</taxon>
        <taxon>Pseudomonadota</taxon>
        <taxon>Gammaproteobacteria</taxon>
        <taxon>Methylococcales</taxon>
        <taxon>Crenotrichaceae</taxon>
        <taxon>Crenothrix</taxon>
    </lineage>
</organism>
<evidence type="ECO:0000313" key="1">
    <source>
        <dbReference type="EMBL" id="SJM90361.1"/>
    </source>
</evidence>
<dbReference type="EMBL" id="FUKJ01000068">
    <property type="protein sequence ID" value="SJM90361.1"/>
    <property type="molecule type" value="Genomic_DNA"/>
</dbReference>
<reference evidence="2" key="1">
    <citation type="submission" date="2017-02" db="EMBL/GenBank/DDBJ databases">
        <authorList>
            <person name="Daims H."/>
        </authorList>
    </citation>
    <scope>NUCLEOTIDE SEQUENCE [LARGE SCALE GENOMIC DNA]</scope>
</reference>
<dbReference type="OrthoDB" id="5572663at2"/>
<sequence>MIALPEHLEKSFLRMAEREHKPADKLLAQLVEDYLEDHIDIQLAEKAIERIESGQDILLDWQDVKAGLYDVDN</sequence>
<evidence type="ECO:0000313" key="2">
    <source>
        <dbReference type="Proteomes" id="UP000195442"/>
    </source>
</evidence>
<dbReference type="Proteomes" id="UP000195442">
    <property type="component" value="Unassembled WGS sequence"/>
</dbReference>
<evidence type="ECO:0008006" key="3">
    <source>
        <dbReference type="Google" id="ProtNLM"/>
    </source>
</evidence>
<keyword evidence="2" id="KW-1185">Reference proteome</keyword>